<evidence type="ECO:0000256" key="10">
    <source>
        <dbReference type="HAMAP-Rule" id="MF_01470"/>
    </source>
</evidence>
<evidence type="ECO:0000256" key="5">
    <source>
        <dbReference type="ARBA" id="ARBA00022842"/>
    </source>
</evidence>
<evidence type="ECO:0000256" key="3">
    <source>
        <dbReference type="ARBA" id="ARBA00022759"/>
    </source>
</evidence>
<sequence>MDIYLTEFGSKLKKSGEAFCITNSKGEHYFSPNQVECFIIEDKISVSSDALQLAINNDIPIILSDKLGNVIGKVWQYKFGSNAKIRRKQLEFFQTEIGSELGKEWIIKKLKNQINHLEKLSSRRKITTYSQDILKMNKLIDKLSNLNGTPAEIRENLMGYEGNISKIYFKCISDLLPEKWKFKVREYQGAKTPYNIVLNYLYGILYSKVEHALIIAGLDPFIGIFHTDNYNKASLLFDFIEQFRFLALEQVTTLFTKGIIQQNFFLEKEDKSIILAPAKKYIIVQEFYKTLERSGSLSNKKNYTYKNLIKLEARNLATSLMNL</sequence>
<evidence type="ECO:0000313" key="12">
    <source>
        <dbReference type="Proteomes" id="UP001279681"/>
    </source>
</evidence>
<dbReference type="GO" id="GO:0004519">
    <property type="term" value="F:endonuclease activity"/>
    <property type="evidence" value="ECO:0007669"/>
    <property type="project" value="UniProtKB-KW"/>
</dbReference>
<evidence type="ECO:0000256" key="1">
    <source>
        <dbReference type="ARBA" id="ARBA00022722"/>
    </source>
</evidence>
<feature type="binding site" evidence="10">
    <location>
        <position position="241"/>
    </location>
    <ligand>
        <name>Mn(2+)</name>
        <dbReference type="ChEBI" id="CHEBI:29035"/>
    </ligand>
</feature>
<proteinExistence type="inferred from homology"/>
<dbReference type="Gene3D" id="3.100.10.20">
    <property type="entry name" value="CRISPR-associated endonuclease Cas1, N-terminal domain"/>
    <property type="match status" value="1"/>
</dbReference>
<comment type="function">
    <text evidence="10">CRISPR (clustered regularly interspaced short palindromic repeat), is an adaptive immune system that provides protection against mobile genetic elements (viruses, transposable elements and conjugative plasmids). CRISPR clusters contain spacers, sequences complementary to antecedent mobile elements, and target invading nucleic acids. CRISPR clusters are transcribed and processed into CRISPR RNA (crRNA). Acts as a dsDNA endonuclease. Involved in the integration of spacer DNA into the CRISPR cassette.</text>
</comment>
<evidence type="ECO:0000256" key="6">
    <source>
        <dbReference type="ARBA" id="ARBA00023118"/>
    </source>
</evidence>
<gene>
    <name evidence="10 11" type="primary">cas1</name>
    <name evidence="11" type="ORF">RFV38_12410</name>
</gene>
<dbReference type="InterPro" id="IPR002729">
    <property type="entry name" value="CRISPR-assoc_Cas1"/>
</dbReference>
<dbReference type="InterPro" id="IPR050646">
    <property type="entry name" value="Cas1"/>
</dbReference>
<dbReference type="PANTHER" id="PTHR34353:SF2">
    <property type="entry name" value="CRISPR-ASSOCIATED ENDONUCLEASE CAS1 1"/>
    <property type="match status" value="1"/>
</dbReference>
<evidence type="ECO:0000256" key="2">
    <source>
        <dbReference type="ARBA" id="ARBA00022723"/>
    </source>
</evidence>
<comment type="cofactor">
    <cofactor evidence="10">
        <name>Mg(2+)</name>
        <dbReference type="ChEBI" id="CHEBI:18420"/>
    </cofactor>
    <cofactor evidence="10">
        <name>Mn(2+)</name>
        <dbReference type="ChEBI" id="CHEBI:29035"/>
    </cofactor>
</comment>
<keyword evidence="6 10" id="KW-0051">Antiviral defense</keyword>
<keyword evidence="2 10" id="KW-0479">Metal-binding</keyword>
<dbReference type="InterPro" id="IPR042211">
    <property type="entry name" value="CRISPR-assoc_Cas1_N"/>
</dbReference>
<dbReference type="EMBL" id="JAVIKH010000028">
    <property type="protein sequence ID" value="MDX8337287.1"/>
    <property type="molecule type" value="Genomic_DNA"/>
</dbReference>
<evidence type="ECO:0000256" key="8">
    <source>
        <dbReference type="ARBA" id="ARBA00023211"/>
    </source>
</evidence>
<dbReference type="HAMAP" id="MF_01470">
    <property type="entry name" value="Cas1"/>
    <property type="match status" value="1"/>
</dbReference>
<feature type="binding site" evidence="10">
    <location>
        <position position="226"/>
    </location>
    <ligand>
        <name>Mn(2+)</name>
        <dbReference type="ChEBI" id="CHEBI:29035"/>
    </ligand>
</feature>
<keyword evidence="3 10" id="KW-0255">Endonuclease</keyword>
<comment type="similarity">
    <text evidence="10">Belongs to the CRISPR-associated endonuclease Cas1 family.</text>
</comment>
<keyword evidence="12" id="KW-1185">Reference proteome</keyword>
<organism evidence="11 12">
    <name type="scientific">Candidatus Cetobacterium colombiensis</name>
    <dbReference type="NCBI Taxonomy" id="3073100"/>
    <lineage>
        <taxon>Bacteria</taxon>
        <taxon>Fusobacteriati</taxon>
        <taxon>Fusobacteriota</taxon>
        <taxon>Fusobacteriia</taxon>
        <taxon>Fusobacteriales</taxon>
        <taxon>Fusobacteriaceae</taxon>
        <taxon>Cetobacterium</taxon>
    </lineage>
</organism>
<dbReference type="CDD" id="cd09634">
    <property type="entry name" value="Cas1_I-II-III"/>
    <property type="match status" value="1"/>
</dbReference>
<dbReference type="PANTHER" id="PTHR34353">
    <property type="entry name" value="CRISPR-ASSOCIATED ENDONUCLEASE CAS1 1"/>
    <property type="match status" value="1"/>
</dbReference>
<dbReference type="Proteomes" id="UP001279681">
    <property type="component" value="Unassembled WGS sequence"/>
</dbReference>
<dbReference type="RefSeq" id="WP_320314630.1">
    <property type="nucleotide sequence ID" value="NZ_JAVIKH010000028.1"/>
</dbReference>
<keyword evidence="1 10" id="KW-0540">Nuclease</keyword>
<keyword evidence="4 10" id="KW-0378">Hydrolase</keyword>
<evidence type="ECO:0000313" key="11">
    <source>
        <dbReference type="EMBL" id="MDX8337287.1"/>
    </source>
</evidence>
<dbReference type="InterPro" id="IPR042206">
    <property type="entry name" value="CRISPR-assoc_Cas1_C"/>
</dbReference>
<comment type="caution">
    <text evidence="11">The sequence shown here is derived from an EMBL/GenBank/DDBJ whole genome shotgun (WGS) entry which is preliminary data.</text>
</comment>
<evidence type="ECO:0000256" key="4">
    <source>
        <dbReference type="ARBA" id="ARBA00022801"/>
    </source>
</evidence>
<dbReference type="Gene3D" id="1.20.120.920">
    <property type="entry name" value="CRISPR-associated endonuclease Cas1, C-terminal domain"/>
    <property type="match status" value="1"/>
</dbReference>
<keyword evidence="5 10" id="KW-0460">Magnesium</keyword>
<accession>A0ABU4WCN8</accession>
<name>A0ABU4WCN8_9FUSO</name>
<evidence type="ECO:0000256" key="7">
    <source>
        <dbReference type="ARBA" id="ARBA00023125"/>
    </source>
</evidence>
<comment type="subunit">
    <text evidence="9 10">Homodimer, forms a heterotetramer with a Cas2 homodimer.</text>
</comment>
<dbReference type="EC" id="3.1.-.-" evidence="10"/>
<evidence type="ECO:0000256" key="9">
    <source>
        <dbReference type="ARBA" id="ARBA00038592"/>
    </source>
</evidence>
<dbReference type="NCBIfam" id="TIGR00287">
    <property type="entry name" value="cas1"/>
    <property type="match status" value="1"/>
</dbReference>
<keyword evidence="8 10" id="KW-0464">Manganese</keyword>
<feature type="binding site" evidence="10">
    <location>
        <position position="161"/>
    </location>
    <ligand>
        <name>Mn(2+)</name>
        <dbReference type="ChEBI" id="CHEBI:29035"/>
    </ligand>
</feature>
<protein>
    <recommendedName>
        <fullName evidence="10">CRISPR-associated endonuclease Cas1</fullName>
        <ecNumber evidence="10">3.1.-.-</ecNumber>
    </recommendedName>
</protein>
<keyword evidence="7 10" id="KW-0238">DNA-binding</keyword>
<reference evidence="12" key="1">
    <citation type="submission" date="2023-07" db="EMBL/GenBank/DDBJ databases">
        <authorList>
            <person name="Colorado M.A."/>
            <person name="Villamil L.M."/>
            <person name="Melo J.F."/>
            <person name="Rodriguez J.A."/>
            <person name="Ruiz R.Y."/>
        </authorList>
    </citation>
    <scope>NUCLEOTIDE SEQUENCE [LARGE SCALE GENOMIC DNA]</scope>
    <source>
        <strain evidence="12">C33</strain>
    </source>
</reference>
<dbReference type="Pfam" id="PF01867">
    <property type="entry name" value="Cas_Cas1"/>
    <property type="match status" value="1"/>
</dbReference>